<dbReference type="CDD" id="cd00107">
    <property type="entry name" value="Knot1"/>
    <property type="match status" value="1"/>
</dbReference>
<evidence type="ECO:0000256" key="5">
    <source>
        <dbReference type="SAM" id="SignalP"/>
    </source>
</evidence>
<dbReference type="SMART" id="SM00505">
    <property type="entry name" value="Knot1"/>
    <property type="match status" value="1"/>
</dbReference>
<dbReference type="InterPro" id="IPR003614">
    <property type="entry name" value="Knottins"/>
</dbReference>
<dbReference type="PROSITE" id="PS00940">
    <property type="entry name" value="GAMMA_THIONIN"/>
    <property type="match status" value="1"/>
</dbReference>
<gene>
    <name evidence="8" type="primary">LOC107024615</name>
</gene>
<dbReference type="Proteomes" id="UP000694930">
    <property type="component" value="Chromosome 7"/>
</dbReference>
<evidence type="ECO:0000256" key="2">
    <source>
        <dbReference type="ARBA" id="ARBA00022525"/>
    </source>
</evidence>
<reference evidence="7" key="1">
    <citation type="journal article" date="2014" name="Nat. Genet.">
        <title>The genome of the stress-tolerant wild tomato species Solanum pennellii.</title>
        <authorList>
            <person name="Bolger A."/>
            <person name="Scossa F."/>
            <person name="Bolger M.E."/>
            <person name="Lanz C."/>
            <person name="Maumus F."/>
            <person name="Tohge T."/>
            <person name="Quesneville H."/>
            <person name="Alseekh S."/>
            <person name="Sorensen I."/>
            <person name="Lichtenstein G."/>
            <person name="Fich E.A."/>
            <person name="Conte M."/>
            <person name="Keller H."/>
            <person name="Schneeberger K."/>
            <person name="Schwacke R."/>
            <person name="Ofner I."/>
            <person name="Vrebalov J."/>
            <person name="Xu Y."/>
            <person name="Osorio S."/>
            <person name="Aflitos S.A."/>
            <person name="Schijlen E."/>
            <person name="Jimenez-Gomez J.M."/>
            <person name="Ryngajllo M."/>
            <person name="Kimura S."/>
            <person name="Kumar R."/>
            <person name="Koenig D."/>
            <person name="Headland L.R."/>
            <person name="Maloof J.N."/>
            <person name="Sinha N."/>
            <person name="van Ham R.C."/>
            <person name="Lankhorst R.K."/>
            <person name="Mao L."/>
            <person name="Vogel A."/>
            <person name="Arsova B."/>
            <person name="Panstruga R."/>
            <person name="Fei Z."/>
            <person name="Rose J.K."/>
            <person name="Zamir D."/>
            <person name="Carrari F."/>
            <person name="Giovannoni J.J."/>
            <person name="Weigel D."/>
            <person name="Usadel B."/>
            <person name="Fernie A.R."/>
        </authorList>
    </citation>
    <scope>NUCLEOTIDE SEQUENCE [LARGE SCALE GENOMIC DNA]</scope>
    <source>
        <strain evidence="7">cv. LA0716</strain>
    </source>
</reference>
<keyword evidence="3 5" id="KW-0732">Signal</keyword>
<accession>A0ABM1H6P4</accession>
<comment type="subcellular location">
    <subcellularLocation>
        <location evidence="1">Secreted</location>
    </subcellularLocation>
</comment>
<feature type="domain" description="Knottins-like" evidence="6">
    <location>
        <begin position="28"/>
        <end position="73"/>
    </location>
</feature>
<evidence type="ECO:0000256" key="4">
    <source>
        <dbReference type="ARBA" id="ARBA00023157"/>
    </source>
</evidence>
<dbReference type="SUPFAM" id="SSF57095">
    <property type="entry name" value="Scorpion toxin-like"/>
    <property type="match status" value="1"/>
</dbReference>
<proteinExistence type="predicted"/>
<evidence type="ECO:0000256" key="3">
    <source>
        <dbReference type="ARBA" id="ARBA00022729"/>
    </source>
</evidence>
<feature type="signal peptide" evidence="5">
    <location>
        <begin position="1"/>
        <end position="25"/>
    </location>
</feature>
<evidence type="ECO:0000259" key="6">
    <source>
        <dbReference type="SMART" id="SM00505"/>
    </source>
</evidence>
<dbReference type="PRINTS" id="PR00288">
    <property type="entry name" value="PUROTHIONIN"/>
</dbReference>
<dbReference type="RefSeq" id="XP_015081091.1">
    <property type="nucleotide sequence ID" value="XM_015225605.2"/>
</dbReference>
<sequence>MARSIFFMAFLVLAMMLFVTYEVEARQICKAPSQTFPGLCFMDSSCRKYCIKEKFTGGHCSTLQRRCLCTKPCVFDIISNEVKATLGEEAKTLSEVVLEEEIMME</sequence>
<evidence type="ECO:0000313" key="7">
    <source>
        <dbReference type="Proteomes" id="UP000694930"/>
    </source>
</evidence>
<evidence type="ECO:0000256" key="1">
    <source>
        <dbReference type="ARBA" id="ARBA00004613"/>
    </source>
</evidence>
<dbReference type="Gene3D" id="3.30.30.10">
    <property type="entry name" value="Knottin, scorpion toxin-like"/>
    <property type="match status" value="1"/>
</dbReference>
<organism evidence="7 8">
    <name type="scientific">Solanum pennellii</name>
    <name type="common">Tomato</name>
    <name type="synonym">Lycopersicon pennellii</name>
    <dbReference type="NCBI Taxonomy" id="28526"/>
    <lineage>
        <taxon>Eukaryota</taxon>
        <taxon>Viridiplantae</taxon>
        <taxon>Streptophyta</taxon>
        <taxon>Embryophyta</taxon>
        <taxon>Tracheophyta</taxon>
        <taxon>Spermatophyta</taxon>
        <taxon>Magnoliopsida</taxon>
        <taxon>eudicotyledons</taxon>
        <taxon>Gunneridae</taxon>
        <taxon>Pentapetalae</taxon>
        <taxon>asterids</taxon>
        <taxon>lamiids</taxon>
        <taxon>Solanales</taxon>
        <taxon>Solanaceae</taxon>
        <taxon>Solanoideae</taxon>
        <taxon>Solaneae</taxon>
        <taxon>Solanum</taxon>
        <taxon>Solanum subgen. Lycopersicon</taxon>
    </lineage>
</organism>
<dbReference type="InterPro" id="IPR008176">
    <property type="entry name" value="Defensin_plant"/>
</dbReference>
<dbReference type="PANTHER" id="PTHR33147:SF96">
    <property type="entry name" value="KNOTTIN SCORPION TOXIN-LIKE DOMAIN-CONTAINING PROTEIN"/>
    <property type="match status" value="1"/>
</dbReference>
<dbReference type="InterPro" id="IPR036574">
    <property type="entry name" value="Scorpion_toxin-like_sf"/>
</dbReference>
<keyword evidence="2" id="KW-0964">Secreted</keyword>
<dbReference type="Pfam" id="PF00304">
    <property type="entry name" value="Gamma-thionin"/>
    <property type="match status" value="1"/>
</dbReference>
<protein>
    <submittedName>
        <fullName evidence="8">Defensin-like protein</fullName>
    </submittedName>
</protein>
<feature type="chain" id="PRO_5045783608" evidence="5">
    <location>
        <begin position="26"/>
        <end position="105"/>
    </location>
</feature>
<evidence type="ECO:0000313" key="8">
    <source>
        <dbReference type="RefSeq" id="XP_015081091.1"/>
    </source>
</evidence>
<keyword evidence="7" id="KW-1185">Reference proteome</keyword>
<name>A0ABM1H6P4_SOLPN</name>
<keyword evidence="4" id="KW-1015">Disulfide bond</keyword>
<dbReference type="GeneID" id="107024615"/>
<reference evidence="8" key="2">
    <citation type="submission" date="2025-08" db="UniProtKB">
        <authorList>
            <consortium name="RefSeq"/>
        </authorList>
    </citation>
    <scope>IDENTIFICATION</scope>
</reference>
<dbReference type="PANTHER" id="PTHR33147">
    <property type="entry name" value="DEFENSIN-LIKE PROTEIN 1"/>
    <property type="match status" value="1"/>
</dbReference>